<dbReference type="GO" id="GO:0030976">
    <property type="term" value="F:thiamine pyrophosphate binding"/>
    <property type="evidence" value="ECO:0007669"/>
    <property type="project" value="UniProtKB-UniRule"/>
</dbReference>
<evidence type="ECO:0000313" key="14">
    <source>
        <dbReference type="Proteomes" id="UP000295066"/>
    </source>
</evidence>
<organism evidence="13 14">
    <name type="scientific">Aminivibrio pyruvatiphilus</name>
    <dbReference type="NCBI Taxonomy" id="1005740"/>
    <lineage>
        <taxon>Bacteria</taxon>
        <taxon>Thermotogati</taxon>
        <taxon>Synergistota</taxon>
        <taxon>Synergistia</taxon>
        <taxon>Synergistales</taxon>
        <taxon>Aminobacteriaceae</taxon>
        <taxon>Aminivibrio</taxon>
    </lineage>
</organism>
<comment type="similarity">
    <text evidence="2 10">Belongs to the transketolase family. DXPS subfamily.</text>
</comment>
<evidence type="ECO:0000256" key="4">
    <source>
        <dbReference type="ARBA" id="ARBA00022679"/>
    </source>
</evidence>
<dbReference type="PANTHER" id="PTHR43322:SF5">
    <property type="entry name" value="1-DEOXY-D-XYLULOSE-5-PHOSPHATE SYNTHASE, CHLOROPLASTIC"/>
    <property type="match status" value="1"/>
</dbReference>
<dbReference type="GO" id="GO:0000287">
    <property type="term" value="F:magnesium ion binding"/>
    <property type="evidence" value="ECO:0007669"/>
    <property type="project" value="UniProtKB-UniRule"/>
</dbReference>
<dbReference type="GO" id="GO:0019288">
    <property type="term" value="P:isopentenyl diphosphate biosynthetic process, methylerythritol 4-phosphate pathway"/>
    <property type="evidence" value="ECO:0007669"/>
    <property type="project" value="TreeGrafter"/>
</dbReference>
<dbReference type="Proteomes" id="UP000295066">
    <property type="component" value="Unassembled WGS sequence"/>
</dbReference>
<dbReference type="RefSeq" id="WP_133958987.1">
    <property type="nucleotide sequence ID" value="NZ_SORI01000024.1"/>
</dbReference>
<evidence type="ECO:0000256" key="1">
    <source>
        <dbReference type="ARBA" id="ARBA00004980"/>
    </source>
</evidence>
<gene>
    <name evidence="10" type="primary">dxs</name>
    <name evidence="13" type="ORF">C8D99_12434</name>
</gene>
<dbReference type="SMART" id="SM00861">
    <property type="entry name" value="Transket_pyr"/>
    <property type="match status" value="1"/>
</dbReference>
<dbReference type="PROSITE" id="PS00802">
    <property type="entry name" value="TRANSKETOLASE_2"/>
    <property type="match status" value="1"/>
</dbReference>
<feature type="binding site" evidence="10">
    <location>
        <position position="145"/>
    </location>
    <ligand>
        <name>Mg(2+)</name>
        <dbReference type="ChEBI" id="CHEBI:18420"/>
    </ligand>
</feature>
<dbReference type="InterPro" id="IPR009014">
    <property type="entry name" value="Transketo_C/PFOR_II"/>
</dbReference>
<dbReference type="Pfam" id="PF02780">
    <property type="entry name" value="Transketolase_C"/>
    <property type="match status" value="1"/>
</dbReference>
<accession>A0A4R8M4K4</accession>
<comment type="subunit">
    <text evidence="3 10">Homodimer.</text>
</comment>
<feature type="binding site" evidence="10">
    <location>
        <position position="73"/>
    </location>
    <ligand>
        <name>thiamine diphosphate</name>
        <dbReference type="ChEBI" id="CHEBI:58937"/>
    </ligand>
</feature>
<keyword evidence="5 10" id="KW-0479">Metal-binding</keyword>
<dbReference type="InterPro" id="IPR005477">
    <property type="entry name" value="Dxylulose-5-P_synthase"/>
</dbReference>
<comment type="function">
    <text evidence="10">Catalyzes the acyloin condensation reaction between C atoms 2 and 3 of pyruvate and glyceraldehyde 3-phosphate to yield 1-deoxy-D-xylulose-5-phosphate (DXP).</text>
</comment>
<dbReference type="Pfam" id="PF13292">
    <property type="entry name" value="DXP_synthase_N"/>
    <property type="match status" value="1"/>
</dbReference>
<dbReference type="CDD" id="cd07033">
    <property type="entry name" value="TPP_PYR_DXS_TK_like"/>
    <property type="match status" value="1"/>
</dbReference>
<dbReference type="NCBIfam" id="NF003933">
    <property type="entry name" value="PRK05444.2-2"/>
    <property type="match status" value="1"/>
</dbReference>
<dbReference type="GO" id="GO:0008661">
    <property type="term" value="F:1-deoxy-D-xylulose-5-phosphate synthase activity"/>
    <property type="evidence" value="ECO:0007669"/>
    <property type="project" value="UniProtKB-UniRule"/>
</dbReference>
<dbReference type="HAMAP" id="MF_00315">
    <property type="entry name" value="DXP_synth"/>
    <property type="match status" value="1"/>
</dbReference>
<keyword evidence="9 10" id="KW-0414">Isoprene biosynthesis</keyword>
<reference evidence="13 14" key="1">
    <citation type="submission" date="2019-03" db="EMBL/GenBank/DDBJ databases">
        <title>Genomic Encyclopedia of Type Strains, Phase IV (KMG-IV): sequencing the most valuable type-strain genomes for metagenomic binning, comparative biology and taxonomic classification.</title>
        <authorList>
            <person name="Goeker M."/>
        </authorList>
    </citation>
    <scope>NUCLEOTIDE SEQUENCE [LARGE SCALE GENOMIC DNA]</scope>
    <source>
        <strain evidence="13 14">DSM 25964</strain>
    </source>
</reference>
<dbReference type="CDD" id="cd02007">
    <property type="entry name" value="TPP_DXS"/>
    <property type="match status" value="1"/>
</dbReference>
<protein>
    <recommendedName>
        <fullName evidence="10">1-deoxy-D-xylulose-5-phosphate synthase</fullName>
        <ecNumber evidence="10">2.2.1.7</ecNumber>
    </recommendedName>
    <alternativeName>
        <fullName evidence="10">1-deoxyxylulose-5-phosphate synthase</fullName>
        <shortName evidence="10">DXP synthase</shortName>
        <shortName evidence="10">DXPS</shortName>
    </alternativeName>
</protein>
<dbReference type="Gene3D" id="3.40.50.920">
    <property type="match status" value="1"/>
</dbReference>
<dbReference type="SUPFAM" id="SSF52922">
    <property type="entry name" value="TK C-terminal domain-like"/>
    <property type="match status" value="1"/>
</dbReference>
<evidence type="ECO:0000256" key="6">
    <source>
        <dbReference type="ARBA" id="ARBA00022842"/>
    </source>
</evidence>
<keyword evidence="14" id="KW-1185">Reference proteome</keyword>
<comment type="caution">
    <text evidence="10">Lacks conserved residue(s) required for the propagation of feature annotation.</text>
</comment>
<dbReference type="EMBL" id="SORI01000024">
    <property type="protein sequence ID" value="TDY55393.1"/>
    <property type="molecule type" value="Genomic_DNA"/>
</dbReference>
<name>A0A4R8M4K4_9BACT</name>
<dbReference type="NCBIfam" id="TIGR00204">
    <property type="entry name" value="dxs"/>
    <property type="match status" value="1"/>
</dbReference>
<dbReference type="PROSITE" id="PS00801">
    <property type="entry name" value="TRANSKETOLASE_1"/>
    <property type="match status" value="1"/>
</dbReference>
<feature type="region of interest" description="Disordered" evidence="11">
    <location>
        <begin position="287"/>
        <end position="308"/>
    </location>
</feature>
<comment type="cofactor">
    <cofactor evidence="10">
        <name>thiamine diphosphate</name>
        <dbReference type="ChEBI" id="CHEBI:58937"/>
    </cofactor>
    <text evidence="10">Binds 1 thiamine pyrophosphate per subunit.</text>
</comment>
<evidence type="ECO:0000313" key="13">
    <source>
        <dbReference type="EMBL" id="TDY55393.1"/>
    </source>
</evidence>
<dbReference type="InterPro" id="IPR029061">
    <property type="entry name" value="THDP-binding"/>
</dbReference>
<feature type="binding site" evidence="10">
    <location>
        <begin position="146"/>
        <end position="147"/>
    </location>
    <ligand>
        <name>thiamine diphosphate</name>
        <dbReference type="ChEBI" id="CHEBI:58937"/>
    </ligand>
</feature>
<evidence type="ECO:0000259" key="12">
    <source>
        <dbReference type="SMART" id="SM00861"/>
    </source>
</evidence>
<dbReference type="InterPro" id="IPR020826">
    <property type="entry name" value="Transketolase_BS"/>
</dbReference>
<sequence>MAILEILKDYTELRDLSREDISALAGELRERITSVVLKNGGHLASSLGAVELILSLLRSFDPAEDRILFDVGHQAYAYKLLTGRLDRFDTLRQWGGVSGFPRRRESSFDHFDAGHSSTSLSAALGFAKARDVLGKKHHVVAVIGDASLLNGLAFEALNYTRESRTKVIYVLNDNTMSISPRVGGMATHLARLSSSSAYNWLKKAIKDSCASLPRGQALENVLGKMKDHIKTIVKPVNIFDEMDINYWGPFDGHNTEELENVFELAKKYDRPVLLHVVTVKGKGSEEAEKDPTAFHGVSPARPKEPCETGRKSWSEIAAGIVLGMAEKDSRIVCLTAAMKCGSRLDEFASRFPDRFFDVGIAEGHMVTMAAGMAAGGLKPVVFVYSTFLQRAMDQVVHDVCMQNLPVTFAVDRAGLVGEDGETHQGLFDIPWSRPVPNLVMTAPRDEEALRSLFLFAGKHEGPVMIRFPRGTAVPCLKKGNSLVTPPAPDMLKPEILETGSEWALIGYGKTVELMLRARETARSRGISPLPGVVDLRCLKPLPEHDLQKILASHSFVVVAEDGYSAGGAGEAIAALARGMGERNTAVVSVTGVPDIFVPQGTIREQEEYCGLTPGKVVNRFVEFQKRAYRQAARI</sequence>
<dbReference type="InterPro" id="IPR033248">
    <property type="entry name" value="Transketolase_C"/>
</dbReference>
<keyword evidence="6 10" id="KW-0460">Magnesium</keyword>
<dbReference type="InterPro" id="IPR049557">
    <property type="entry name" value="Transketolase_CS"/>
</dbReference>
<dbReference type="UniPathway" id="UPA00064">
    <property type="reaction ID" value="UER00091"/>
</dbReference>
<dbReference type="GO" id="GO:0016114">
    <property type="term" value="P:terpenoid biosynthetic process"/>
    <property type="evidence" value="ECO:0007669"/>
    <property type="project" value="UniProtKB-UniRule"/>
</dbReference>
<dbReference type="AlphaFoldDB" id="A0A4R8M4K4"/>
<feature type="binding site" evidence="10">
    <location>
        <position position="174"/>
    </location>
    <ligand>
        <name>Mg(2+)</name>
        <dbReference type="ChEBI" id="CHEBI:18420"/>
    </ligand>
</feature>
<keyword evidence="7 10" id="KW-0784">Thiamine biosynthesis</keyword>
<evidence type="ECO:0000256" key="7">
    <source>
        <dbReference type="ARBA" id="ARBA00022977"/>
    </source>
</evidence>
<dbReference type="SUPFAM" id="SSF52518">
    <property type="entry name" value="Thiamin diphosphate-binding fold (THDP-binding)"/>
    <property type="match status" value="1"/>
</dbReference>
<dbReference type="Pfam" id="PF02779">
    <property type="entry name" value="Transket_pyr"/>
    <property type="match status" value="1"/>
</dbReference>
<feature type="binding site" evidence="10">
    <location>
        <begin position="114"/>
        <end position="116"/>
    </location>
    <ligand>
        <name>thiamine diphosphate</name>
        <dbReference type="ChEBI" id="CHEBI:58937"/>
    </ligand>
</feature>
<evidence type="ECO:0000256" key="5">
    <source>
        <dbReference type="ARBA" id="ARBA00022723"/>
    </source>
</evidence>
<comment type="cofactor">
    <cofactor evidence="10">
        <name>Mg(2+)</name>
        <dbReference type="ChEBI" id="CHEBI:18420"/>
    </cofactor>
    <text evidence="10">Binds 1 Mg(2+) ion per subunit.</text>
</comment>
<evidence type="ECO:0000256" key="2">
    <source>
        <dbReference type="ARBA" id="ARBA00011081"/>
    </source>
</evidence>
<dbReference type="OrthoDB" id="9803371at2"/>
<dbReference type="EC" id="2.2.1.7" evidence="10"/>
<feature type="binding site" evidence="10">
    <location>
        <position position="174"/>
    </location>
    <ligand>
        <name>thiamine diphosphate</name>
        <dbReference type="ChEBI" id="CHEBI:58937"/>
    </ligand>
</feature>
<dbReference type="Gene3D" id="3.40.50.970">
    <property type="match status" value="2"/>
</dbReference>
<evidence type="ECO:0000256" key="3">
    <source>
        <dbReference type="ARBA" id="ARBA00011738"/>
    </source>
</evidence>
<dbReference type="GO" id="GO:0005829">
    <property type="term" value="C:cytosol"/>
    <property type="evidence" value="ECO:0007669"/>
    <property type="project" value="TreeGrafter"/>
</dbReference>
<dbReference type="InterPro" id="IPR005475">
    <property type="entry name" value="Transketolase-like_Pyr-bd"/>
</dbReference>
<evidence type="ECO:0000256" key="9">
    <source>
        <dbReference type="ARBA" id="ARBA00023229"/>
    </source>
</evidence>
<keyword evidence="4 10" id="KW-0808">Transferase</keyword>
<evidence type="ECO:0000256" key="8">
    <source>
        <dbReference type="ARBA" id="ARBA00023052"/>
    </source>
</evidence>
<evidence type="ECO:0000256" key="11">
    <source>
        <dbReference type="SAM" id="MobiDB-lite"/>
    </source>
</evidence>
<comment type="caution">
    <text evidence="13">The sequence shown here is derived from an EMBL/GenBank/DDBJ whole genome shotgun (WGS) entry which is preliminary data.</text>
</comment>
<proteinExistence type="inferred from homology"/>
<evidence type="ECO:0000256" key="10">
    <source>
        <dbReference type="HAMAP-Rule" id="MF_00315"/>
    </source>
</evidence>
<feature type="domain" description="Transketolase-like pyrimidine-binding" evidence="12">
    <location>
        <begin position="311"/>
        <end position="475"/>
    </location>
</feature>
<comment type="catalytic activity">
    <reaction evidence="10">
        <text>D-glyceraldehyde 3-phosphate + pyruvate + H(+) = 1-deoxy-D-xylulose 5-phosphate + CO2</text>
        <dbReference type="Rhea" id="RHEA:12605"/>
        <dbReference type="ChEBI" id="CHEBI:15361"/>
        <dbReference type="ChEBI" id="CHEBI:15378"/>
        <dbReference type="ChEBI" id="CHEBI:16526"/>
        <dbReference type="ChEBI" id="CHEBI:57792"/>
        <dbReference type="ChEBI" id="CHEBI:59776"/>
        <dbReference type="EC" id="2.2.1.7"/>
    </reaction>
</comment>
<comment type="pathway">
    <text evidence="1 10">Metabolic intermediate biosynthesis; 1-deoxy-D-xylulose 5-phosphate biosynthesis; 1-deoxy-D-xylulose 5-phosphate from D-glyceraldehyde 3-phosphate and pyruvate: step 1/1.</text>
</comment>
<dbReference type="GO" id="GO:0009228">
    <property type="term" value="P:thiamine biosynthetic process"/>
    <property type="evidence" value="ECO:0007669"/>
    <property type="project" value="UniProtKB-UniRule"/>
</dbReference>
<dbReference type="PANTHER" id="PTHR43322">
    <property type="entry name" value="1-D-DEOXYXYLULOSE 5-PHOSPHATE SYNTHASE-RELATED"/>
    <property type="match status" value="1"/>
</dbReference>
<keyword evidence="8 10" id="KW-0786">Thiamine pyrophosphate</keyword>
<feature type="binding site" evidence="10">
    <location>
        <position position="362"/>
    </location>
    <ligand>
        <name>thiamine diphosphate</name>
        <dbReference type="ChEBI" id="CHEBI:58937"/>
    </ligand>
</feature>